<evidence type="ECO:0000259" key="8">
    <source>
        <dbReference type="Pfam" id="PF01694"/>
    </source>
</evidence>
<keyword evidence="6 7" id="KW-0472">Membrane</keyword>
<dbReference type="InterPro" id="IPR050925">
    <property type="entry name" value="Rhomboid_protease_S54"/>
</dbReference>
<evidence type="ECO:0000256" key="3">
    <source>
        <dbReference type="ARBA" id="ARBA00022692"/>
    </source>
</evidence>
<evidence type="ECO:0000256" key="1">
    <source>
        <dbReference type="ARBA" id="ARBA00004141"/>
    </source>
</evidence>
<organism evidence="10 11">
    <name type="scientific">Endozoicomonas elysicola</name>
    <dbReference type="NCBI Taxonomy" id="305900"/>
    <lineage>
        <taxon>Bacteria</taxon>
        <taxon>Pseudomonadati</taxon>
        <taxon>Pseudomonadota</taxon>
        <taxon>Gammaproteobacteria</taxon>
        <taxon>Oceanospirillales</taxon>
        <taxon>Endozoicomonadaceae</taxon>
        <taxon>Endozoicomonas</taxon>
    </lineage>
</organism>
<dbReference type="Gene3D" id="3.30.70.2080">
    <property type="match status" value="1"/>
</dbReference>
<keyword evidence="3 7" id="KW-0812">Transmembrane</keyword>
<sequence length="291" mass="32360">MHRALELPGDINLSDLSWFLYSQGIPHKITEESGKQVIWTENEEKSHVVVSLYQQWQSGDLKLPSAPPRRGLNTGGILKGIPWRRMPITFLFIAACLVVALITRAGADWHATSWFSFVPFQVANGYLYFGSLSMGLEQGQYWRLISPIFLHFGFTHLAFNMLALYIFGSRLEVRQGGLHLLAIIVFSAVLSNFAQYFWGGDDSIFGGFSGVVYGLMGYCMTREKVDRHWQFGLPPLYYGFMLAWLVIGYTGVLGSIGFGNMANAAHTGGLVAGCLLGAIAGLLFKERQIES</sequence>
<dbReference type="GO" id="GO:0004252">
    <property type="term" value="F:serine-type endopeptidase activity"/>
    <property type="evidence" value="ECO:0007669"/>
    <property type="project" value="InterPro"/>
</dbReference>
<comment type="caution">
    <text evidence="10">The sequence shown here is derived from an EMBL/GenBank/DDBJ whole genome shotgun (WGS) entry which is preliminary data.</text>
</comment>
<evidence type="ECO:0000313" key="11">
    <source>
        <dbReference type="Proteomes" id="UP000027997"/>
    </source>
</evidence>
<feature type="transmembrane region" description="Helical" evidence="7">
    <location>
        <begin position="264"/>
        <end position="284"/>
    </location>
</feature>
<gene>
    <name evidence="10" type="ORF">GV64_17995</name>
</gene>
<dbReference type="GO" id="GO:0016020">
    <property type="term" value="C:membrane"/>
    <property type="evidence" value="ECO:0007669"/>
    <property type="project" value="UniProtKB-SubCell"/>
</dbReference>
<keyword evidence="11" id="KW-1185">Reference proteome</keyword>
<evidence type="ECO:0000256" key="4">
    <source>
        <dbReference type="ARBA" id="ARBA00022801"/>
    </source>
</evidence>
<dbReference type="Proteomes" id="UP000027997">
    <property type="component" value="Unassembled WGS sequence"/>
</dbReference>
<dbReference type="PANTHER" id="PTHR43731">
    <property type="entry name" value="RHOMBOID PROTEASE"/>
    <property type="match status" value="1"/>
</dbReference>
<protein>
    <recommendedName>
        <fullName evidence="12">Peptidase S54 rhomboid domain-containing protein</fullName>
    </recommendedName>
</protein>
<dbReference type="InterPro" id="IPR031976">
    <property type="entry name" value="NRho"/>
</dbReference>
<dbReference type="RefSeq" id="WP_020583707.1">
    <property type="nucleotide sequence ID" value="NZ_JOJP01000001.1"/>
</dbReference>
<dbReference type="Pfam" id="PF01694">
    <property type="entry name" value="Rhomboid"/>
    <property type="match status" value="1"/>
</dbReference>
<evidence type="ECO:0000256" key="7">
    <source>
        <dbReference type="SAM" id="Phobius"/>
    </source>
</evidence>
<dbReference type="SUPFAM" id="SSF144091">
    <property type="entry name" value="Rhomboid-like"/>
    <property type="match status" value="1"/>
</dbReference>
<feature type="transmembrane region" description="Helical" evidence="7">
    <location>
        <begin position="236"/>
        <end position="258"/>
    </location>
</feature>
<dbReference type="InterPro" id="IPR035952">
    <property type="entry name" value="Rhomboid-like_sf"/>
</dbReference>
<dbReference type="eggNOG" id="COG0705">
    <property type="taxonomic scope" value="Bacteria"/>
</dbReference>
<dbReference type="EMBL" id="JOJP01000001">
    <property type="protein sequence ID" value="KEI72369.1"/>
    <property type="molecule type" value="Genomic_DNA"/>
</dbReference>
<dbReference type="STRING" id="305900.GV64_17995"/>
<feature type="transmembrane region" description="Helical" evidence="7">
    <location>
        <begin position="144"/>
        <end position="166"/>
    </location>
</feature>
<evidence type="ECO:0000256" key="5">
    <source>
        <dbReference type="ARBA" id="ARBA00022989"/>
    </source>
</evidence>
<dbReference type="Gene3D" id="1.20.1540.10">
    <property type="entry name" value="Rhomboid-like"/>
    <property type="match status" value="1"/>
</dbReference>
<evidence type="ECO:0000259" key="9">
    <source>
        <dbReference type="Pfam" id="PF16733"/>
    </source>
</evidence>
<feature type="domain" description="Peptidase S54 rhomboid" evidence="8">
    <location>
        <begin position="138"/>
        <end position="280"/>
    </location>
</feature>
<evidence type="ECO:0000313" key="10">
    <source>
        <dbReference type="EMBL" id="KEI72369.1"/>
    </source>
</evidence>
<evidence type="ECO:0000256" key="2">
    <source>
        <dbReference type="ARBA" id="ARBA00009045"/>
    </source>
</evidence>
<name>A0A081KDZ3_9GAMM</name>
<evidence type="ECO:0000256" key="6">
    <source>
        <dbReference type="ARBA" id="ARBA00023136"/>
    </source>
</evidence>
<dbReference type="PANTHER" id="PTHR43731:SF14">
    <property type="entry name" value="PRESENILIN-ASSOCIATED RHOMBOID-LIKE PROTEIN, MITOCHONDRIAL"/>
    <property type="match status" value="1"/>
</dbReference>
<dbReference type="InterPro" id="IPR038244">
    <property type="entry name" value="NRho_sf"/>
</dbReference>
<reference evidence="10 11" key="1">
    <citation type="submission" date="2014-06" db="EMBL/GenBank/DDBJ databases">
        <title>Whole Genome Sequences of Three Symbiotic Endozoicomonas Bacteria.</title>
        <authorList>
            <person name="Neave M.J."/>
            <person name="Apprill A."/>
            <person name="Voolstra C.R."/>
        </authorList>
    </citation>
    <scope>NUCLEOTIDE SEQUENCE [LARGE SCALE GENOMIC DNA]</scope>
    <source>
        <strain evidence="10 11">DSM 22380</strain>
    </source>
</reference>
<comment type="subcellular location">
    <subcellularLocation>
        <location evidence="1">Membrane</location>
        <topology evidence="1">Multi-pass membrane protein</topology>
    </subcellularLocation>
</comment>
<dbReference type="Pfam" id="PF16733">
    <property type="entry name" value="NRho"/>
    <property type="match status" value="1"/>
</dbReference>
<keyword evidence="4" id="KW-0378">Hydrolase</keyword>
<dbReference type="InterPro" id="IPR022764">
    <property type="entry name" value="Peptidase_S54_rhomboid_dom"/>
</dbReference>
<keyword evidence="5 7" id="KW-1133">Transmembrane helix</keyword>
<accession>A0A081KDZ3</accession>
<evidence type="ECO:0008006" key="12">
    <source>
        <dbReference type="Google" id="ProtNLM"/>
    </source>
</evidence>
<comment type="similarity">
    <text evidence="2">Belongs to the peptidase S54 family.</text>
</comment>
<feature type="transmembrane region" description="Helical" evidence="7">
    <location>
        <begin position="88"/>
        <end position="107"/>
    </location>
</feature>
<dbReference type="AlphaFoldDB" id="A0A081KDZ3"/>
<feature type="transmembrane region" description="Helical" evidence="7">
    <location>
        <begin position="178"/>
        <end position="198"/>
    </location>
</feature>
<feature type="domain" description="Rhomboid protease N-terminal" evidence="9">
    <location>
        <begin position="3"/>
        <end position="64"/>
    </location>
</feature>
<feature type="transmembrane region" description="Helical" evidence="7">
    <location>
        <begin position="204"/>
        <end position="221"/>
    </location>
</feature>
<proteinExistence type="inferred from homology"/>